<keyword evidence="1" id="KW-0732">Signal</keyword>
<dbReference type="RefSeq" id="WP_060838573.1">
    <property type="nucleotide sequence ID" value="NZ_PIZE01000016.1"/>
</dbReference>
<proteinExistence type="predicted"/>
<evidence type="ECO:0000313" key="3">
    <source>
        <dbReference type="Proteomes" id="UP000244178"/>
    </source>
</evidence>
<name>A0A2T6GQT1_9PSED</name>
<dbReference type="Proteomes" id="UP000244178">
    <property type="component" value="Unassembled WGS sequence"/>
</dbReference>
<dbReference type="AlphaFoldDB" id="A0A2T6GQT1"/>
<organism evidence="2 3">
    <name type="scientific">Pseudomonas protegens</name>
    <dbReference type="NCBI Taxonomy" id="380021"/>
    <lineage>
        <taxon>Bacteria</taxon>
        <taxon>Pseudomonadati</taxon>
        <taxon>Pseudomonadota</taxon>
        <taxon>Gammaproteobacteria</taxon>
        <taxon>Pseudomonadales</taxon>
        <taxon>Pseudomonadaceae</taxon>
        <taxon>Pseudomonas</taxon>
    </lineage>
</organism>
<comment type="caution">
    <text evidence="2">The sequence shown here is derived from an EMBL/GenBank/DDBJ whole genome shotgun (WGS) entry which is preliminary data.</text>
</comment>
<reference evidence="2 3" key="1">
    <citation type="submission" date="2018-03" db="EMBL/GenBank/DDBJ databases">
        <title>Draft genome sequence of the plant growth promoting rhizobacterium Pseudomonas protegens strain BNJ-SS-45 isolated from wheat (Triticum aestivum) rhizosphere.</title>
        <authorList>
            <person name="Bajpai A."/>
            <person name="Shende K."/>
            <person name="Meena N."/>
            <person name="Upadhyayula S.R."/>
            <person name="Suravajhala P."/>
            <person name="Medicherla K.M."/>
            <person name="Johri B.N."/>
        </authorList>
    </citation>
    <scope>NUCLEOTIDE SEQUENCE [LARGE SCALE GENOMIC DNA]</scope>
    <source>
        <strain evidence="2 3">BNJ-SS-45</strain>
    </source>
</reference>
<gene>
    <name evidence="2" type="ORF">C5U62_00440</name>
</gene>
<dbReference type="EMBL" id="PYJM01000001">
    <property type="protein sequence ID" value="PUA46494.1"/>
    <property type="molecule type" value="Genomic_DNA"/>
</dbReference>
<accession>A0A2T6GQT1</accession>
<feature type="signal peptide" evidence="1">
    <location>
        <begin position="1"/>
        <end position="26"/>
    </location>
</feature>
<evidence type="ECO:0000256" key="1">
    <source>
        <dbReference type="SAM" id="SignalP"/>
    </source>
</evidence>
<evidence type="ECO:0000313" key="2">
    <source>
        <dbReference type="EMBL" id="PUA46494.1"/>
    </source>
</evidence>
<protein>
    <submittedName>
        <fullName evidence="2">Uncharacterized protein</fullName>
    </submittedName>
</protein>
<feature type="chain" id="PRO_5015413251" evidence="1">
    <location>
        <begin position="27"/>
        <end position="192"/>
    </location>
</feature>
<sequence>MSSFARKALVLVFAAVAGFGALNALAAGKSTAKQAPGEKVSMLGGKLAFTLPKGFSASALPAGSEADGTAGASGTLYSNATTRTVVIAAQNNIPNAAQVKDNDSAFLDAAVSSFLSQQAAALPDFSKQSEKSMTLKGLGVRQIDSTATQGGGQTLNSTLIAGSGSRMAVVQVISRAADKAGHAALMKQILGQ</sequence>